<dbReference type="PANTHER" id="PTHR45348">
    <property type="entry name" value="HYPOTHETICAL OXIDOREDUCTASE (EUROFUNG)"/>
    <property type="match status" value="1"/>
</dbReference>
<dbReference type="Pfam" id="PF00107">
    <property type="entry name" value="ADH_zinc_N"/>
    <property type="match status" value="1"/>
</dbReference>
<comment type="subunit">
    <text evidence="2">Monomer.</text>
</comment>
<evidence type="ECO:0000256" key="3">
    <source>
        <dbReference type="ARBA" id="ARBA00023002"/>
    </source>
</evidence>
<dbReference type="Gene3D" id="3.90.180.10">
    <property type="entry name" value="Medium-chain alcohol dehydrogenases, catalytic domain"/>
    <property type="match status" value="1"/>
</dbReference>
<organism evidence="5 6">
    <name type="scientific">Aulographum hederae CBS 113979</name>
    <dbReference type="NCBI Taxonomy" id="1176131"/>
    <lineage>
        <taxon>Eukaryota</taxon>
        <taxon>Fungi</taxon>
        <taxon>Dikarya</taxon>
        <taxon>Ascomycota</taxon>
        <taxon>Pezizomycotina</taxon>
        <taxon>Dothideomycetes</taxon>
        <taxon>Pleosporomycetidae</taxon>
        <taxon>Aulographales</taxon>
        <taxon>Aulographaceae</taxon>
    </lineage>
</organism>
<proteinExistence type="inferred from homology"/>
<evidence type="ECO:0000259" key="4">
    <source>
        <dbReference type="SMART" id="SM00829"/>
    </source>
</evidence>
<gene>
    <name evidence="5" type="ORF">K402DRAFT_388471</name>
</gene>
<dbReference type="InterPro" id="IPR011032">
    <property type="entry name" value="GroES-like_sf"/>
</dbReference>
<evidence type="ECO:0000256" key="1">
    <source>
        <dbReference type="ARBA" id="ARBA00008072"/>
    </source>
</evidence>
<sequence length="348" mass="36546">MKVLKIQSAGVAAVVDAPTPTLRPDYVLIKNSAVALNPTDWKHIDKLAQPGATVGCDFAGTIEEVGSAVTKSFKKGDRVTGVVHGGNAVQPEDGAFGEYLVAKANLTVKIPDGVSFEDAATLGVGITTVGQGLYQALELPLPSSPAKEKFPILIYGGSTATGTLAIQFAILSGLEVYTTCSPRNFDLVKSLGAKEAFDYNSSSCGADIRAATGNALYYVFDTISEGSSIKISVEALSSDTSSKKAKYSNLLPVKIDRQDVEAGYTLAYTAIGEDFTMGPGGPAFQGNTKDLEFSGMFAELAIELLGAGKFAVHPPEIREGGLEAVLQGLDDLRHNRVSGKKLVYRVGN</sequence>
<evidence type="ECO:0000256" key="2">
    <source>
        <dbReference type="ARBA" id="ARBA00011245"/>
    </source>
</evidence>
<accession>A0A6G1HFW6</accession>
<dbReference type="InterPro" id="IPR013149">
    <property type="entry name" value="ADH-like_C"/>
</dbReference>
<keyword evidence="6" id="KW-1185">Reference proteome</keyword>
<dbReference type="CDD" id="cd08249">
    <property type="entry name" value="enoyl_reductase_like"/>
    <property type="match status" value="1"/>
</dbReference>
<dbReference type="Pfam" id="PF08240">
    <property type="entry name" value="ADH_N"/>
    <property type="match status" value="1"/>
</dbReference>
<feature type="domain" description="Enoyl reductase (ER)" evidence="4">
    <location>
        <begin position="10"/>
        <end position="343"/>
    </location>
</feature>
<evidence type="ECO:0000313" key="6">
    <source>
        <dbReference type="Proteomes" id="UP000800041"/>
    </source>
</evidence>
<keyword evidence="3" id="KW-0560">Oxidoreductase</keyword>
<protein>
    <submittedName>
        <fullName evidence="5">Zinc-binding oxidoreductase alcohol dehydrogenase</fullName>
    </submittedName>
</protein>
<dbReference type="PANTHER" id="PTHR45348:SF2">
    <property type="entry name" value="ZINC-TYPE ALCOHOL DEHYDROGENASE-LIKE PROTEIN C2E1P3.01"/>
    <property type="match status" value="1"/>
</dbReference>
<dbReference type="InterPro" id="IPR047122">
    <property type="entry name" value="Trans-enoyl_RdTase-like"/>
</dbReference>
<dbReference type="OrthoDB" id="48317at2759"/>
<dbReference type="InterPro" id="IPR013154">
    <property type="entry name" value="ADH-like_N"/>
</dbReference>
<dbReference type="AlphaFoldDB" id="A0A6G1HFW6"/>
<dbReference type="Gene3D" id="3.40.50.720">
    <property type="entry name" value="NAD(P)-binding Rossmann-like Domain"/>
    <property type="match status" value="1"/>
</dbReference>
<dbReference type="InterPro" id="IPR036291">
    <property type="entry name" value="NAD(P)-bd_dom_sf"/>
</dbReference>
<dbReference type="Proteomes" id="UP000800041">
    <property type="component" value="Unassembled WGS sequence"/>
</dbReference>
<dbReference type="GO" id="GO:0016651">
    <property type="term" value="F:oxidoreductase activity, acting on NAD(P)H"/>
    <property type="evidence" value="ECO:0007669"/>
    <property type="project" value="InterPro"/>
</dbReference>
<name>A0A6G1HFW6_9PEZI</name>
<dbReference type="SMART" id="SM00829">
    <property type="entry name" value="PKS_ER"/>
    <property type="match status" value="1"/>
</dbReference>
<comment type="similarity">
    <text evidence="1">Belongs to the zinc-containing alcohol dehydrogenase family.</text>
</comment>
<dbReference type="EMBL" id="ML977138">
    <property type="protein sequence ID" value="KAF1991919.1"/>
    <property type="molecule type" value="Genomic_DNA"/>
</dbReference>
<evidence type="ECO:0000313" key="5">
    <source>
        <dbReference type="EMBL" id="KAF1991919.1"/>
    </source>
</evidence>
<dbReference type="SUPFAM" id="SSF51735">
    <property type="entry name" value="NAD(P)-binding Rossmann-fold domains"/>
    <property type="match status" value="1"/>
</dbReference>
<dbReference type="InterPro" id="IPR020843">
    <property type="entry name" value="ER"/>
</dbReference>
<dbReference type="SUPFAM" id="SSF50129">
    <property type="entry name" value="GroES-like"/>
    <property type="match status" value="1"/>
</dbReference>
<reference evidence="5" key="1">
    <citation type="journal article" date="2020" name="Stud. Mycol.">
        <title>101 Dothideomycetes genomes: a test case for predicting lifestyles and emergence of pathogens.</title>
        <authorList>
            <person name="Haridas S."/>
            <person name="Albert R."/>
            <person name="Binder M."/>
            <person name="Bloem J."/>
            <person name="Labutti K."/>
            <person name="Salamov A."/>
            <person name="Andreopoulos B."/>
            <person name="Baker S."/>
            <person name="Barry K."/>
            <person name="Bills G."/>
            <person name="Bluhm B."/>
            <person name="Cannon C."/>
            <person name="Castanera R."/>
            <person name="Culley D."/>
            <person name="Daum C."/>
            <person name="Ezra D."/>
            <person name="Gonzalez J."/>
            <person name="Henrissat B."/>
            <person name="Kuo A."/>
            <person name="Liang C."/>
            <person name="Lipzen A."/>
            <person name="Lutzoni F."/>
            <person name="Magnuson J."/>
            <person name="Mondo S."/>
            <person name="Nolan M."/>
            <person name="Ohm R."/>
            <person name="Pangilinan J."/>
            <person name="Park H.-J."/>
            <person name="Ramirez L."/>
            <person name="Alfaro M."/>
            <person name="Sun H."/>
            <person name="Tritt A."/>
            <person name="Yoshinaga Y."/>
            <person name="Zwiers L.-H."/>
            <person name="Turgeon B."/>
            <person name="Goodwin S."/>
            <person name="Spatafora J."/>
            <person name="Crous P."/>
            <person name="Grigoriev I."/>
        </authorList>
    </citation>
    <scope>NUCLEOTIDE SEQUENCE</scope>
    <source>
        <strain evidence="5">CBS 113979</strain>
    </source>
</reference>